<dbReference type="InterPro" id="IPR017972">
    <property type="entry name" value="Cyt_P450_CS"/>
</dbReference>
<keyword evidence="2" id="KW-0349">Heme</keyword>
<dbReference type="RefSeq" id="WP_345573016.1">
    <property type="nucleotide sequence ID" value="NZ_BAABDQ010000034.1"/>
</dbReference>
<protein>
    <submittedName>
        <fullName evidence="3">Cytochrome P450</fullName>
    </submittedName>
</protein>
<keyword evidence="2" id="KW-0503">Monooxygenase</keyword>
<dbReference type="InterPro" id="IPR002397">
    <property type="entry name" value="Cyt_P450_B"/>
</dbReference>
<dbReference type="PANTHER" id="PTHR46696:SF1">
    <property type="entry name" value="CYTOCHROME P450 YJIB-RELATED"/>
    <property type="match status" value="1"/>
</dbReference>
<dbReference type="PROSITE" id="PS00086">
    <property type="entry name" value="CYTOCHROME_P450"/>
    <property type="match status" value="1"/>
</dbReference>
<dbReference type="EMBL" id="BAABDQ010000034">
    <property type="protein sequence ID" value="GAA3599678.1"/>
    <property type="molecule type" value="Genomic_DNA"/>
</dbReference>
<gene>
    <name evidence="3" type="ORF">GCM10022419_099440</name>
</gene>
<reference evidence="4" key="1">
    <citation type="journal article" date="2019" name="Int. J. Syst. Evol. Microbiol.">
        <title>The Global Catalogue of Microorganisms (GCM) 10K type strain sequencing project: providing services to taxonomists for standard genome sequencing and annotation.</title>
        <authorList>
            <consortium name="The Broad Institute Genomics Platform"/>
            <consortium name="The Broad Institute Genome Sequencing Center for Infectious Disease"/>
            <person name="Wu L."/>
            <person name="Ma J."/>
        </authorList>
    </citation>
    <scope>NUCLEOTIDE SEQUENCE [LARGE SCALE GENOMIC DNA]</scope>
    <source>
        <strain evidence="4">JCM 17326</strain>
    </source>
</reference>
<evidence type="ECO:0000256" key="2">
    <source>
        <dbReference type="RuleBase" id="RU000461"/>
    </source>
</evidence>
<keyword evidence="2" id="KW-0479">Metal-binding</keyword>
<proteinExistence type="inferred from homology"/>
<dbReference type="PANTHER" id="PTHR46696">
    <property type="entry name" value="P450, PUTATIVE (EUROFUNG)-RELATED"/>
    <property type="match status" value="1"/>
</dbReference>
<dbReference type="InterPro" id="IPR001128">
    <property type="entry name" value="Cyt_P450"/>
</dbReference>
<comment type="caution">
    <text evidence="3">The sequence shown here is derived from an EMBL/GenBank/DDBJ whole genome shotgun (WGS) entry which is preliminary data.</text>
</comment>
<evidence type="ECO:0000313" key="4">
    <source>
        <dbReference type="Proteomes" id="UP001500630"/>
    </source>
</evidence>
<evidence type="ECO:0000313" key="3">
    <source>
        <dbReference type="EMBL" id="GAA3599678.1"/>
    </source>
</evidence>
<dbReference type="SUPFAM" id="SSF48264">
    <property type="entry name" value="Cytochrome P450"/>
    <property type="match status" value="1"/>
</dbReference>
<accession>A0ABP6ZBX4</accession>
<keyword evidence="2" id="KW-0560">Oxidoreductase</keyword>
<keyword evidence="2" id="KW-0408">Iron</keyword>
<dbReference type="Proteomes" id="UP001500630">
    <property type="component" value="Unassembled WGS sequence"/>
</dbReference>
<name>A0ABP6ZBX4_9ACTN</name>
<comment type="similarity">
    <text evidence="1 2">Belongs to the cytochrome P450 family.</text>
</comment>
<dbReference type="InterPro" id="IPR036396">
    <property type="entry name" value="Cyt_P450_sf"/>
</dbReference>
<dbReference type="Pfam" id="PF00067">
    <property type="entry name" value="p450"/>
    <property type="match status" value="1"/>
</dbReference>
<organism evidence="3 4">
    <name type="scientific">Nonomuraea rosea</name>
    <dbReference type="NCBI Taxonomy" id="638574"/>
    <lineage>
        <taxon>Bacteria</taxon>
        <taxon>Bacillati</taxon>
        <taxon>Actinomycetota</taxon>
        <taxon>Actinomycetes</taxon>
        <taxon>Streptosporangiales</taxon>
        <taxon>Streptosporangiaceae</taxon>
        <taxon>Nonomuraea</taxon>
    </lineage>
</organism>
<evidence type="ECO:0000256" key="1">
    <source>
        <dbReference type="ARBA" id="ARBA00010617"/>
    </source>
</evidence>
<dbReference type="PRINTS" id="PR00359">
    <property type="entry name" value="BP450"/>
</dbReference>
<keyword evidence="4" id="KW-1185">Reference proteome</keyword>
<dbReference type="Gene3D" id="1.10.630.10">
    <property type="entry name" value="Cytochrome P450"/>
    <property type="match status" value="1"/>
</dbReference>
<sequence length="389" mass="42446">MPDTVHRDPIIALSSPELLLDPYPAYEKLRQERPVFFYDRLNSWIFSRYDDCIAVLKDSAKFAADWRRVGERMPPRAINMLTLDPPEHTVVRRLFMDALRARGHTDIERVIGDHTAELLTALERRPSFEFLTEFAEPLALSTTAAYLGVPAPDAAWASRVARAIVAGMDAGLWPERAKPVLAAQEELAGLVDDWLAHPPPSGVVASIAKRAAGSGVAPAIIANTVRGLLFSGYSSGSKLLGLVAVALLHQRAAELERFRAADTALAVDEMVRYASPIQAVARACVHDTELGGTTVRAGQAVTLLLGAANRDPARFPDPDTARLDRHPNPHLGFGRGPKSCLGSPFTAIFTRVVLRVLAERYPGIRAVSAPTYLPNLTARSIDRFEVALR</sequence>